<feature type="domain" description="ABC transporter" evidence="11">
    <location>
        <begin position="591"/>
        <end position="819"/>
    </location>
</feature>
<dbReference type="SUPFAM" id="SSF52540">
    <property type="entry name" value="P-loop containing nucleoside triphosphate hydrolases"/>
    <property type="match status" value="2"/>
</dbReference>
<feature type="transmembrane region" description="Helical" evidence="10">
    <location>
        <begin position="312"/>
        <end position="335"/>
    </location>
</feature>
<comment type="subcellular location">
    <subcellularLocation>
        <location evidence="1">Membrane</location>
        <topology evidence="1">Multi-pass membrane protein</topology>
    </subcellularLocation>
</comment>
<dbReference type="PROSITE" id="PS50893">
    <property type="entry name" value="ABC_TRANSPORTER_2"/>
    <property type="match status" value="2"/>
</dbReference>
<dbReference type="InterPro" id="IPR027417">
    <property type="entry name" value="P-loop_NTPase"/>
</dbReference>
<feature type="transmembrane region" description="Helical" evidence="10">
    <location>
        <begin position="1108"/>
        <end position="1127"/>
    </location>
</feature>
<organism evidence="13 14">
    <name type="scientific">Penicillium solitum</name>
    <dbReference type="NCBI Taxonomy" id="60172"/>
    <lineage>
        <taxon>Eukaryota</taxon>
        <taxon>Fungi</taxon>
        <taxon>Dikarya</taxon>
        <taxon>Ascomycota</taxon>
        <taxon>Pezizomycotina</taxon>
        <taxon>Eurotiomycetes</taxon>
        <taxon>Eurotiomycetidae</taxon>
        <taxon>Eurotiales</taxon>
        <taxon>Aspergillaceae</taxon>
        <taxon>Penicillium</taxon>
    </lineage>
</organism>
<dbReference type="Gene3D" id="3.40.50.300">
    <property type="entry name" value="P-loop containing nucleotide triphosphate hydrolases"/>
    <property type="match status" value="2"/>
</dbReference>
<accession>A0A1V6QXC6</accession>
<evidence type="ECO:0000256" key="8">
    <source>
        <dbReference type="SAM" id="Coils"/>
    </source>
</evidence>
<evidence type="ECO:0000313" key="14">
    <source>
        <dbReference type="Proteomes" id="UP000191612"/>
    </source>
</evidence>
<reference evidence="14" key="1">
    <citation type="journal article" date="2017" name="Nat. Microbiol.">
        <title>Global analysis of biosynthetic gene clusters reveals vast potential of secondary metabolite production in Penicillium species.</title>
        <authorList>
            <person name="Nielsen J.C."/>
            <person name="Grijseels S."/>
            <person name="Prigent S."/>
            <person name="Ji B."/>
            <person name="Dainat J."/>
            <person name="Nielsen K.F."/>
            <person name="Frisvad J.C."/>
            <person name="Workman M."/>
            <person name="Nielsen J."/>
        </authorList>
    </citation>
    <scope>NUCLEOTIDE SEQUENCE [LARGE SCALE GENOMIC DNA]</scope>
    <source>
        <strain evidence="14">IBT 29525</strain>
    </source>
</reference>
<dbReference type="Pfam" id="PF00005">
    <property type="entry name" value="ABC_tran"/>
    <property type="match status" value="2"/>
</dbReference>
<name>A0A1V6QXC6_9EURO</name>
<evidence type="ECO:0000259" key="11">
    <source>
        <dbReference type="PROSITE" id="PS50893"/>
    </source>
</evidence>
<feature type="transmembrane region" description="Helical" evidence="10">
    <location>
        <begin position="1825"/>
        <end position="1845"/>
    </location>
</feature>
<dbReference type="PROSITE" id="PS50929">
    <property type="entry name" value="ABC_TM1F"/>
    <property type="match status" value="2"/>
</dbReference>
<evidence type="ECO:0000256" key="9">
    <source>
        <dbReference type="SAM" id="MobiDB-lite"/>
    </source>
</evidence>
<keyword evidence="7 10" id="KW-0472">Membrane</keyword>
<feature type="transmembrane region" description="Helical" evidence="10">
    <location>
        <begin position="95"/>
        <end position="116"/>
    </location>
</feature>
<dbReference type="InterPro" id="IPR044746">
    <property type="entry name" value="ABCC_6TM_D1"/>
</dbReference>
<dbReference type="InterPro" id="IPR003439">
    <property type="entry name" value="ABC_transporter-like_ATP-bd"/>
</dbReference>
<keyword evidence="14" id="KW-1185">Reference proteome</keyword>
<keyword evidence="8" id="KW-0175">Coiled coil</keyword>
<evidence type="ECO:0000259" key="12">
    <source>
        <dbReference type="PROSITE" id="PS50929"/>
    </source>
</evidence>
<feature type="domain" description="ABC transporter" evidence="11">
    <location>
        <begin position="1201"/>
        <end position="1474"/>
    </location>
</feature>
<evidence type="ECO:0000256" key="2">
    <source>
        <dbReference type="ARBA" id="ARBA00022448"/>
    </source>
</evidence>
<dbReference type="SMART" id="SM00382">
    <property type="entry name" value="AAA"/>
    <property type="match status" value="2"/>
</dbReference>
<feature type="transmembrane region" description="Helical" evidence="10">
    <location>
        <begin position="487"/>
        <end position="512"/>
    </location>
</feature>
<dbReference type="CDD" id="cd03250">
    <property type="entry name" value="ABCC_MRP_domain1"/>
    <property type="match status" value="1"/>
</dbReference>
<dbReference type="Proteomes" id="UP000191612">
    <property type="component" value="Unassembled WGS sequence"/>
</dbReference>
<dbReference type="Pfam" id="PF00664">
    <property type="entry name" value="ABC_membrane"/>
    <property type="match status" value="2"/>
</dbReference>
<dbReference type="InterPro" id="IPR036640">
    <property type="entry name" value="ABC1_TM_sf"/>
</dbReference>
<dbReference type="STRING" id="60172.A0A1V6QXC6"/>
<dbReference type="GO" id="GO:0016020">
    <property type="term" value="C:membrane"/>
    <property type="evidence" value="ECO:0007669"/>
    <property type="project" value="UniProtKB-SubCell"/>
</dbReference>
<evidence type="ECO:0000256" key="1">
    <source>
        <dbReference type="ARBA" id="ARBA00004141"/>
    </source>
</evidence>
<evidence type="ECO:0000256" key="10">
    <source>
        <dbReference type="SAM" id="Phobius"/>
    </source>
</evidence>
<gene>
    <name evidence="13" type="ORF">PENSOL_c029G10087</name>
</gene>
<proteinExistence type="predicted"/>
<dbReference type="CDD" id="cd18579">
    <property type="entry name" value="ABC_6TM_ABCC_D1"/>
    <property type="match status" value="1"/>
</dbReference>
<keyword evidence="6 10" id="KW-1133">Transmembrane helix</keyword>
<evidence type="ECO:0000256" key="5">
    <source>
        <dbReference type="ARBA" id="ARBA00022840"/>
    </source>
</evidence>
<dbReference type="InterPro" id="IPR011527">
    <property type="entry name" value="ABC1_TM_dom"/>
</dbReference>
<feature type="transmembrane region" description="Helical" evidence="10">
    <location>
        <begin position="128"/>
        <end position="152"/>
    </location>
</feature>
<evidence type="ECO:0000256" key="3">
    <source>
        <dbReference type="ARBA" id="ARBA00022692"/>
    </source>
</evidence>
<dbReference type="FunFam" id="1.20.1560.10:FF:000055">
    <property type="entry name" value="ABC multidrug transporter (Eurofung)"/>
    <property type="match status" value="1"/>
</dbReference>
<feature type="transmembrane region" description="Helical" evidence="10">
    <location>
        <begin position="1024"/>
        <end position="1044"/>
    </location>
</feature>
<feature type="transmembrane region" description="Helical" evidence="10">
    <location>
        <begin position="1978"/>
        <end position="2000"/>
    </location>
</feature>
<dbReference type="EMBL" id="MDYO01000029">
    <property type="protein sequence ID" value="OQD93843.1"/>
    <property type="molecule type" value="Genomic_DNA"/>
</dbReference>
<dbReference type="InterPro" id="IPR017871">
    <property type="entry name" value="ABC_transporter-like_CS"/>
</dbReference>
<keyword evidence="3 10" id="KW-0812">Transmembrane</keyword>
<feature type="transmembrane region" description="Helical" evidence="10">
    <location>
        <begin position="925"/>
        <end position="951"/>
    </location>
</feature>
<feature type="region of interest" description="Disordered" evidence="9">
    <location>
        <begin position="1602"/>
        <end position="1667"/>
    </location>
</feature>
<dbReference type="FunFam" id="1.20.1560.10:FF:000066">
    <property type="entry name" value="ABC multidrug transporter (Eurofung)"/>
    <property type="match status" value="1"/>
</dbReference>
<dbReference type="Pfam" id="PF05546">
    <property type="entry name" value="She9_MDM33"/>
    <property type="match status" value="1"/>
</dbReference>
<dbReference type="InterPro" id="IPR050173">
    <property type="entry name" value="ABC_transporter_C-like"/>
</dbReference>
<dbReference type="PANTHER" id="PTHR24223">
    <property type="entry name" value="ATP-BINDING CASSETTE SUB-FAMILY C"/>
    <property type="match status" value="1"/>
</dbReference>
<evidence type="ECO:0000256" key="7">
    <source>
        <dbReference type="ARBA" id="ARBA00023136"/>
    </source>
</evidence>
<evidence type="ECO:0000313" key="13">
    <source>
        <dbReference type="EMBL" id="OQD93843.1"/>
    </source>
</evidence>
<keyword evidence="5" id="KW-0067">ATP-binding</keyword>
<evidence type="ECO:0000256" key="4">
    <source>
        <dbReference type="ARBA" id="ARBA00022741"/>
    </source>
</evidence>
<dbReference type="GO" id="GO:0140359">
    <property type="term" value="F:ABC-type transporter activity"/>
    <property type="evidence" value="ECO:0007669"/>
    <property type="project" value="InterPro"/>
</dbReference>
<feature type="domain" description="ABC transmembrane type-1" evidence="12">
    <location>
        <begin position="279"/>
        <end position="548"/>
    </location>
</feature>
<feature type="coiled-coil region" evidence="8">
    <location>
        <begin position="1706"/>
        <end position="1747"/>
    </location>
</feature>
<feature type="transmembrane region" description="Helical" evidence="10">
    <location>
        <begin position="32"/>
        <end position="54"/>
    </location>
</feature>
<dbReference type="CDD" id="cd18580">
    <property type="entry name" value="ABC_6TM_ABCC_D2"/>
    <property type="match status" value="1"/>
</dbReference>
<dbReference type="GO" id="GO:0016887">
    <property type="term" value="F:ATP hydrolysis activity"/>
    <property type="evidence" value="ECO:0007669"/>
    <property type="project" value="InterPro"/>
</dbReference>
<keyword evidence="4" id="KW-0547">Nucleotide-binding</keyword>
<dbReference type="SUPFAM" id="SSF90123">
    <property type="entry name" value="ABC transporter transmembrane region"/>
    <property type="match status" value="2"/>
</dbReference>
<feature type="transmembrane region" description="Helical" evidence="10">
    <location>
        <begin position="266"/>
        <end position="292"/>
    </location>
</feature>
<comment type="caution">
    <text evidence="13">The sequence shown here is derived from an EMBL/GenBank/DDBJ whole genome shotgun (WGS) entry which is preliminary data.</text>
</comment>
<dbReference type="InterPro" id="IPR003593">
    <property type="entry name" value="AAA+_ATPase"/>
</dbReference>
<feature type="transmembrane region" description="Helical" evidence="10">
    <location>
        <begin position="66"/>
        <end position="89"/>
    </location>
</feature>
<dbReference type="InterPro" id="IPR008839">
    <property type="entry name" value="MDM33_fungi"/>
</dbReference>
<keyword evidence="2" id="KW-0813">Transport</keyword>
<feature type="transmembrane region" description="Helical" evidence="10">
    <location>
        <begin position="886"/>
        <end position="905"/>
    </location>
</feature>
<dbReference type="InterPro" id="IPR044726">
    <property type="entry name" value="ABCC_6TM_D2"/>
</dbReference>
<protein>
    <submittedName>
        <fullName evidence="13">Uncharacterized protein</fullName>
    </submittedName>
</protein>
<evidence type="ECO:0000256" key="6">
    <source>
        <dbReference type="ARBA" id="ARBA00022989"/>
    </source>
</evidence>
<feature type="transmembrane region" description="Helical" evidence="10">
    <location>
        <begin position="410"/>
        <end position="432"/>
    </location>
</feature>
<dbReference type="GO" id="GO:0005524">
    <property type="term" value="F:ATP binding"/>
    <property type="evidence" value="ECO:0007669"/>
    <property type="project" value="UniProtKB-KW"/>
</dbReference>
<dbReference type="PROSITE" id="PS00211">
    <property type="entry name" value="ABC_TRANSPORTER_1"/>
    <property type="match status" value="2"/>
</dbReference>
<sequence>MELSRYMNDVSFGPAVEGCRGNFDFTLKFEKIILSILPSAIFIALSVPRGIYLARRPIIVGGTTFRFTKIAAGAIYAVLQLALLIIGSIEPSELRGLSITADVLSFVVAIAISVLISLEHSRSPRPSILLSAFLSLTILFDIAQVRSLWLLAQSHNEITYVRIFTAAIVWKAVLVLLQSLHLQSWLSWDRKTHSPEETTGLYGLGSFFWLNPLFLSGYKTVLNLSDLFPLDNSVSVETLQASFGQYIKRAGFHGDKNGLTKTLFRALAVPILLPVAPRIALIGFTLCQPLLIEAVLNSLEEPQTYLTTNKGYGLIGATILVYIGMPLATALYWYLHERALFMSRALLVSAIYDKTINAQTSAADDSAAVTLMSSDVERIRMGLMQLHEFWANPIQVAIVCWLLQRQLGTAFVAPVVVVLICIVASTVLMRFIGPRQMAWMKGIQRRVGHTANVIGNMKHLKISGLTAPVEESIQRLRLEELKAGGHFRAFLVGSVGIGFTPVLLGPIFAFALSSRELNVTTIFTSLSYLQLLSGPLSLLFQVLPQLLAAFSCLSRIQLFLEKEPREDFRQILGTNALSEKEHSSEKFPSSVEIKNADFGWEKDVSTLKNINVSMSQGLNMVIGPVASGKSTLCKALLGETPIASGEVLIRTKYRRIGYCDQVSFLPNESIRDTIIGFSIFDEERYANVIEATMLSQDLPLLSKGDQTKIGSDGLALSGGQKQRISLARALYLQCDVLILDDALGGLDSNTEEHIFHNVFGPSGILKAREAVVILCTNAIRHLPSADYIVALGTDGTVVEQGRFPDLVANRQYVHSLGVQADTNGISHPTTTTPKIPQSGIEIQTKSAQASTTDDEASVAETDGKKSSRKLGDLSIFAHYCRSIGTFWLISFFSIGLLCGFFYNFPTIWLSYWSTDSFTRPKSFYIGIYALFQCLALTTVISEAAIGMLLIIRNAGSRLHEAALRTVISAPLRFFSQTDTGIVTNLFSQVMTLLDGELPQALINTSLQTWIAVGGAAVVATSSPYILVTYPFIVAILYGVQRFYLRTSRQLRLLDLEAKSPLYTHFLDTIKGAATLRAFGWIEDSVSVNNALLDTSQRPAYQLSMIQRWLSFVLDMVVAIIALLVVTLTTQLRPSTGFTGASLVSIMTLGKTLATLVQMYTLLETSIGAVSRLKSFSDNTVPEDLPGEDGIPPAAWPVKGRIEIKNMSASYSGAESTEKPEGSDKLALRDLTFTIEGGQKVAICGRTGSGKSSIILLLLRLLDPLLPCTGELTIDDVSLLTIDRSTLRRRIIAVPQDSTFFPDGTPFRKNLDPFNVANEEECQAVLEMTELWALVSERGGLTAGLSADGLSHGQKQLFNLARAVLRRRVHARHLDAEIGDAYIKSRTSAAEAPGDTGVLILDEVNRGVDMATQKTMQDIIQREFAGYTVVMVSHGLGMVMDFDKVFVMDEGRLVEEGKPMQLVDKVDSRFREPWMVGKHEVLSATELSEAKSRPEMILVLFSTTTTSCHKPVALVLAMQSMPQLLRQSFRSSLQLTSTSSSPVRSHFRPAFSVTRSTPRSFSACVQCQFRRQPGIYSAFNDREKFSADTERLIREKEKELADLELAARDPAPIPGVEAGSSLDSVPPVTETDETTAQPQTKENEKEQSASAEEDASSAGTKSGGLPSYLESRRSKWSKQFSTVMDNVQSNVFVAGQRLNDLTGYSSIEALKNDIQFHESRLRTARLKVKQAKEEYAAAINRRSTSQREVNELLQRKHAWSSTDLERFTLLYRNDHTNEVAETETSQALSAAEREAEEAAGQLSKSILSRYHEEQVWSDKIRRMSTWGTWGLMGVNVLLFLVFQILVEPWRRKRLVKGFEDKVVEALEKEKVLNRAMFAESAVSISALPNTTILPEVIDSTDENLVETAPSLLIEPKLAVPGTDAATTGSVISVTDANASQSLQTRLANITSPVLSLEYWKQVVGEFFSDRSIAASQYDLTAVALQSAAAGAAVTGLLFALIRSR</sequence>
<feature type="domain" description="ABC transmembrane type-1" evidence="12">
    <location>
        <begin position="895"/>
        <end position="1164"/>
    </location>
</feature>
<feature type="transmembrane region" description="Helical" evidence="10">
    <location>
        <begin position="158"/>
        <end position="177"/>
    </location>
</feature>
<dbReference type="Gene3D" id="1.20.1560.10">
    <property type="entry name" value="ABC transporter type 1, transmembrane domain"/>
    <property type="match status" value="2"/>
</dbReference>
<dbReference type="PANTHER" id="PTHR24223:SF345">
    <property type="entry name" value="ABC MULTIDRUG TRANSPORTER (EUROFUNG)"/>
    <property type="match status" value="1"/>
</dbReference>